<protein>
    <submittedName>
        <fullName evidence="1">Uncharacterized protein</fullName>
    </submittedName>
</protein>
<accession>A0ACB7XVH5</accession>
<sequence length="1118" mass="121895">MSIPSGEQSLNCQQQLQNQQGQLQQQTTHQNLDGGSPLAKDPVYVPGTGARQLTWYMHQQRQRPNDNNIEFWRKFVAEFFAPNAKKRWCVSLYGSSHAVIPQDTWHCEICNIKPSRGFETNANILPRLYQVKYGSGTLEELLYIDMPHEYPKPSGQIVLLYEKAIQECVFEQLRIVRDGQLRIVFSPDLMIYSWEFCARNHEERIPRQMIITKFCQLGEAAQKYQAAAQNTTSSSPTQELQSNSNMFITSAHQLKKAMEVPFISDIGYTKKYVRCLQISDIINCMSDLIEFSRENGTGATESLGKFTQRKNSTSQLHVSGQQTQGQHQLISGENIKNDHSSAPSTSKQQLISGNNSTGDRNSVQLSTSNYVRTVNDSHGATLTSTSATAVLGLPEQNCLNSRNDNQMNYQIPSRQQTRDRRSSAPSASQQQLISGHNSTGNCNSVQLSTSNYVRTVNDSHGATLTSTSATAIFGLPAQKCTNSRNDNQMNYQIPSIGTSTRRTTSLLSPPAHVSPPIPSSVNDPPQVSQSSLPPPDIQFTFSESLGKFTQGENSTSQLHVSGQQIRGQHQLFSAENINNDRSSAPSTSQQQFISGHNSTGNSVQLSTSNYVWSVNDSHGATLTSTSATTILGLPPQNRTNSRNDSQMNYQIPSTGPSTGQTTSLLYPPAPLSPPIPSSANDRPQVSQISLLEASPPPPPDIQFTFSERLGNFTQMTNSTSQLHVSGQQTRGQNQLFSAENINNDHSSAPSTSQQQFISGHNSTSDRNSVQLSTSNYFRTVNDSRGATLTSTSATAILGLPAQNCMNSRTDNQTNYQIPPTGPSTQQTTSLLYPPAPLSPPLPSSVNDPPQVSQSSLPEASPPPLSDLDFWFPDRLGKFTQRKSSTSQLHMSGQQTQGQHQLFSAENINNGRSSAPSNSQRQLISGHNSMGDHTSVQFSTSNYVSTVNDSHRATLTSTSATTILALPAQNSATTILALPAQNCTNSRRPSTRRTTSLLYPPAPLSTPIPSSASVPPQVSQGSLPEASPPPPPLHAVDENSTPNLQLQQFSQSNANPNESMSSVGRIIQEVMALPQFSGMGSKAGGVSLRNNQENTNRITYLSSNSPSSDAANNEKMDRQ</sequence>
<reference evidence="1 2" key="1">
    <citation type="journal article" date="2021" name="Hortic Res">
        <title>High-quality reference genome and annotation aids understanding of berry development for evergreen blueberry (Vaccinium darrowii).</title>
        <authorList>
            <person name="Yu J."/>
            <person name="Hulse-Kemp A.M."/>
            <person name="Babiker E."/>
            <person name="Staton M."/>
        </authorList>
    </citation>
    <scope>NUCLEOTIDE SEQUENCE [LARGE SCALE GENOMIC DNA]</scope>
    <source>
        <strain evidence="2">cv. NJ 8807/NJ 8810</strain>
        <tissue evidence="1">Young leaf</tissue>
    </source>
</reference>
<gene>
    <name evidence="1" type="ORF">Vadar_034008</name>
</gene>
<dbReference type="Proteomes" id="UP000828048">
    <property type="component" value="Chromosome 1"/>
</dbReference>
<organism evidence="1 2">
    <name type="scientific">Vaccinium darrowii</name>
    <dbReference type="NCBI Taxonomy" id="229202"/>
    <lineage>
        <taxon>Eukaryota</taxon>
        <taxon>Viridiplantae</taxon>
        <taxon>Streptophyta</taxon>
        <taxon>Embryophyta</taxon>
        <taxon>Tracheophyta</taxon>
        <taxon>Spermatophyta</taxon>
        <taxon>Magnoliopsida</taxon>
        <taxon>eudicotyledons</taxon>
        <taxon>Gunneridae</taxon>
        <taxon>Pentapetalae</taxon>
        <taxon>asterids</taxon>
        <taxon>Ericales</taxon>
        <taxon>Ericaceae</taxon>
        <taxon>Vaccinioideae</taxon>
        <taxon>Vaccinieae</taxon>
        <taxon>Vaccinium</taxon>
    </lineage>
</organism>
<keyword evidence="2" id="KW-1185">Reference proteome</keyword>
<evidence type="ECO:0000313" key="1">
    <source>
        <dbReference type="EMBL" id="KAH7844996.1"/>
    </source>
</evidence>
<evidence type="ECO:0000313" key="2">
    <source>
        <dbReference type="Proteomes" id="UP000828048"/>
    </source>
</evidence>
<dbReference type="EMBL" id="CM037151">
    <property type="protein sequence ID" value="KAH7844996.1"/>
    <property type="molecule type" value="Genomic_DNA"/>
</dbReference>
<proteinExistence type="predicted"/>
<comment type="caution">
    <text evidence="1">The sequence shown here is derived from an EMBL/GenBank/DDBJ whole genome shotgun (WGS) entry which is preliminary data.</text>
</comment>
<name>A0ACB7XVH5_9ERIC</name>